<dbReference type="KEGG" id="ksc:CD178_03398"/>
<gene>
    <name evidence="1" type="ORF">CD178_03398</name>
</gene>
<keyword evidence="2" id="KW-1185">Reference proteome</keyword>
<evidence type="ECO:0000313" key="2">
    <source>
        <dbReference type="Proteomes" id="UP000264120"/>
    </source>
</evidence>
<reference evidence="1 2" key="1">
    <citation type="submission" date="2017-08" db="EMBL/GenBank/DDBJ databases">
        <title>Complete genome sequence of Gluconacetobacter saccharivorans CV1 isolated from Fermented Vinegar.</title>
        <authorList>
            <person name="Kim S.-Y."/>
        </authorList>
    </citation>
    <scope>NUCLEOTIDE SEQUENCE [LARGE SCALE GENOMIC DNA]</scope>
    <source>
        <strain evidence="1 2">CV1</strain>
        <plasmid evidence="1 2">unnamed3</plasmid>
    </source>
</reference>
<dbReference type="Proteomes" id="UP000264120">
    <property type="component" value="Plasmid unnamed3"/>
</dbReference>
<proteinExistence type="predicted"/>
<dbReference type="EMBL" id="CP023039">
    <property type="protein sequence ID" value="AXY24142.1"/>
    <property type="molecule type" value="Genomic_DNA"/>
</dbReference>
<sequence length="152" mass="16121">MQTLPRGAAGLGFPMAGGSSPVARCDAHLQISIRLHGFEDNVLPGATAGVDRRGTQVAALSLLLASDAFDGFSVIDQLGPTVVPFVHAPFLPMTWPLLVVVVLISLVAGLWAGRELRDIRASMPIMGRLRHFLRFGMFGGAALGCLMAHFLC</sequence>
<keyword evidence="1" id="KW-0614">Plasmid</keyword>
<name>A0A347WGZ9_9PROT</name>
<organism evidence="1 2">
    <name type="scientific">Komagataeibacter saccharivorans</name>
    <dbReference type="NCBI Taxonomy" id="265959"/>
    <lineage>
        <taxon>Bacteria</taxon>
        <taxon>Pseudomonadati</taxon>
        <taxon>Pseudomonadota</taxon>
        <taxon>Alphaproteobacteria</taxon>
        <taxon>Acetobacterales</taxon>
        <taxon>Acetobacteraceae</taxon>
        <taxon>Komagataeibacter</taxon>
    </lineage>
</organism>
<geneLocation type="plasmid" evidence="1 2">
    <name>unnamed3</name>
</geneLocation>
<dbReference type="RefSeq" id="WP_146008550.1">
    <property type="nucleotide sequence ID" value="NZ_CP023039.1"/>
</dbReference>
<evidence type="ECO:0000313" key="1">
    <source>
        <dbReference type="EMBL" id="AXY24142.1"/>
    </source>
</evidence>
<dbReference type="AlphaFoldDB" id="A0A347WGZ9"/>
<accession>A0A347WGZ9</accession>
<protein>
    <submittedName>
        <fullName evidence="1">Uncharacterized protein</fullName>
    </submittedName>
</protein>